<comment type="caution">
    <text evidence="5">The sequence shown here is derived from an EMBL/GenBank/DDBJ whole genome shotgun (WGS) entry which is preliminary data.</text>
</comment>
<keyword evidence="6" id="KW-1185">Reference proteome</keyword>
<dbReference type="InterPro" id="IPR001119">
    <property type="entry name" value="SLH_dom"/>
</dbReference>
<feature type="domain" description="Fibronectin type-III" evidence="3">
    <location>
        <begin position="672"/>
        <end position="756"/>
    </location>
</feature>
<keyword evidence="1" id="KW-0677">Repeat</keyword>
<dbReference type="Pfam" id="PF00395">
    <property type="entry name" value="SLH"/>
    <property type="match status" value="3"/>
</dbReference>
<dbReference type="Gene3D" id="2.60.40.10">
    <property type="entry name" value="Immunoglobulins"/>
    <property type="match status" value="4"/>
</dbReference>
<dbReference type="SUPFAM" id="SSF49265">
    <property type="entry name" value="Fibronectin type III"/>
    <property type="match status" value="4"/>
</dbReference>
<evidence type="ECO:0000313" key="5">
    <source>
        <dbReference type="EMBL" id="MFD1887854.1"/>
    </source>
</evidence>
<dbReference type="PANTHER" id="PTHR46708:SF2">
    <property type="entry name" value="FIBRONECTIN TYPE-III DOMAIN-CONTAINING PROTEIN"/>
    <property type="match status" value="1"/>
</dbReference>
<dbReference type="CDD" id="cd00063">
    <property type="entry name" value="FN3"/>
    <property type="match status" value="4"/>
</dbReference>
<feature type="domain" description="SLH" evidence="4">
    <location>
        <begin position="1525"/>
        <end position="1574"/>
    </location>
</feature>
<feature type="chain" id="PRO_5046833546" evidence="2">
    <location>
        <begin position="38"/>
        <end position="1574"/>
    </location>
</feature>
<sequence>MKQDTIQVKKGLFAPRLVQTSLCSLLVASAFGPVASAATEVKANITKIANKGNSAYLEFSVPMVGGDILSSTGFESGEETPNFYWRGTGNQSITNNPVGSGRVASLQDTITNSEGNLYDFPNTKGDTSRFALQGRSLPDDALISVQFDALSTAGTNWMQFAADTGWYDRGFDMIDDHGQNVLYAEAINWSRAPQTFRVKTASGRVVLPDGQVRTVVSSRTQDYSYGLLQYQWSQTNQTFTRIPGATQPWSAGWPNGQTITPKLESFAVDERVLSYNQGGFIFPERVIPSDRTWRTYSMNAQVSKLAYYDLMKYGISPSMQWKTDGSVYIDNLKFGYAEKANIYRDGQQVYSGFESSFTDYDATDTAKPDPVTHVDYSFSRSNKQITVNWTAASDTGTNYTYKIQGQLRDGTTGSIQDPHTVRVTSGMKGYILVCDSSPYTQVTSGEITTTATTATLTPAYGDRYIHIASVDQAGNISATMTTTLTDRDQPELQLTQIDTSPSKYGTIVSVNASDLTSWIDSITLPGGSVVQADATSFVINRNGGYTFRAMDFFGNIVYKTITVSNIDTLPPDINVSSEPAELAQFNPQPFTLHFNVTDNMPGQPQVYYYMSTNSDIPASDSAVWQSVGSDFKVDVDKVGAWWVFVKVRDVAGNEQTKRFGMYNYLPIPKPIAEKDIEITSATSTSLTIKLKREQDAYYRVYVNGVTDRRKVFRNGADMLTLTDLTPGTLYTITIETHNTSGIGGQTVVNAMTRPDIANISTILPVEGTEDTVIASVYQGSGTEHYVWELFNESHVKIMSWESKDHSQLIKVTPNGHYSLHVYAVNRSGAGLTGVRNFQALPTLSGLHVVNVKSDAIHLGWQSVTGDVYYDLYRDDRKAGIRVGAEGTVIGDTYTSVTTATYMPDMIHFNDPGLQSGTEYHYRIAAANAAGYSLWRNVSVWTLPDRPTLRVSEVTDHSLVCDWQQVRGATAYDVYLNGTYIGRQAETRIHLPDLEAGTDYHIDVLAINVSGTGAAAHLTKATLPVQPRLGALLPDEDRVTIQIDTQAADRYTFEYNGVIFESVASHPSIQVTGLRAGETITGTLTAYNASGASKPLVVTMHTLPGAVTNLRATPSESDTSLTWDKVTGAIRYWVETSHGLIAVDHNYFTAEASAPNTFGTYRVWAEGVAGKSVHAAEVSSLGVPIPMDAQPVRVKAVGNDGVTLAFTSFQGATGYHVYFKDKWIAQTNDTSYRINKLQSATEYNQYSIRAVNAVSKLSKSYPISFTTLPADEFTLDVVHKSAHSIDIHIQNVEPTAKVIVRLQLHTGEMKEMYSGEAGYVSIDHLSADTSYKIWVHTISAGGPSHPKFIIVRTNQPKIAHLAHLVPNPSYLITSYTDSSQGSQVPVSPTDQLPPHPVTKNATKVTFHDLEGRYSKEAVHMLAEKGIIAGYADDTFRPKLAITRAEFIAMLDKAGLIPMSTGKPSFTDVAINDWFADAVERAAHANLIQGYPNQTFKPNQILSRAEAATIIGRLHVETAETTRKNTFSDEEVIPLWAKEEIEKTSYFVGYDNGKFEPKKNISREEVAIILYRMLNQ</sequence>
<dbReference type="InterPro" id="IPR013783">
    <property type="entry name" value="Ig-like_fold"/>
</dbReference>
<name>A0ABW4RQ93_9BACL</name>
<dbReference type="Pfam" id="PF00041">
    <property type="entry name" value="fn3"/>
    <property type="match status" value="1"/>
</dbReference>
<organism evidence="5 6">
    <name type="scientific">Paenibacillus wenxiniae</name>
    <dbReference type="NCBI Taxonomy" id="1636843"/>
    <lineage>
        <taxon>Bacteria</taxon>
        <taxon>Bacillati</taxon>
        <taxon>Bacillota</taxon>
        <taxon>Bacilli</taxon>
        <taxon>Bacillales</taxon>
        <taxon>Paenibacillaceae</taxon>
        <taxon>Paenibacillus</taxon>
    </lineage>
</organism>
<dbReference type="SMART" id="SM00060">
    <property type="entry name" value="FN3"/>
    <property type="match status" value="7"/>
</dbReference>
<evidence type="ECO:0000256" key="1">
    <source>
        <dbReference type="ARBA" id="ARBA00022737"/>
    </source>
</evidence>
<dbReference type="EMBL" id="JBHUEH010000032">
    <property type="protein sequence ID" value="MFD1887854.1"/>
    <property type="molecule type" value="Genomic_DNA"/>
</dbReference>
<dbReference type="PANTHER" id="PTHR46708">
    <property type="entry name" value="TENASCIN"/>
    <property type="match status" value="1"/>
</dbReference>
<dbReference type="InterPro" id="IPR050991">
    <property type="entry name" value="ECM_Regulatory_Proteins"/>
</dbReference>
<gene>
    <name evidence="5" type="ORF">ACFSC9_20450</name>
</gene>
<dbReference type="RefSeq" id="WP_347323860.1">
    <property type="nucleotide sequence ID" value="NZ_JBCGUH010000002.1"/>
</dbReference>
<evidence type="ECO:0000259" key="4">
    <source>
        <dbReference type="PROSITE" id="PS51272"/>
    </source>
</evidence>
<evidence type="ECO:0000313" key="6">
    <source>
        <dbReference type="Proteomes" id="UP001597233"/>
    </source>
</evidence>
<dbReference type="PROSITE" id="PS51272">
    <property type="entry name" value="SLH"/>
    <property type="match status" value="3"/>
</dbReference>
<feature type="domain" description="SLH" evidence="4">
    <location>
        <begin position="1460"/>
        <end position="1523"/>
    </location>
</feature>
<keyword evidence="2" id="KW-0732">Signal</keyword>
<reference evidence="6" key="1">
    <citation type="journal article" date="2019" name="Int. J. Syst. Evol. Microbiol.">
        <title>The Global Catalogue of Microorganisms (GCM) 10K type strain sequencing project: providing services to taxonomists for standard genome sequencing and annotation.</title>
        <authorList>
            <consortium name="The Broad Institute Genomics Platform"/>
            <consortium name="The Broad Institute Genome Sequencing Center for Infectious Disease"/>
            <person name="Wu L."/>
            <person name="Ma J."/>
        </authorList>
    </citation>
    <scope>NUCLEOTIDE SEQUENCE [LARGE SCALE GENOMIC DNA]</scope>
    <source>
        <strain evidence="6">CCUG 54950</strain>
    </source>
</reference>
<evidence type="ECO:0000256" key="2">
    <source>
        <dbReference type="SAM" id="SignalP"/>
    </source>
</evidence>
<feature type="domain" description="Fibronectin type-III" evidence="3">
    <location>
        <begin position="842"/>
        <end position="945"/>
    </location>
</feature>
<proteinExistence type="predicted"/>
<evidence type="ECO:0000259" key="3">
    <source>
        <dbReference type="PROSITE" id="PS50853"/>
    </source>
</evidence>
<dbReference type="InterPro" id="IPR003961">
    <property type="entry name" value="FN3_dom"/>
</dbReference>
<accession>A0ABW4RQ93</accession>
<feature type="domain" description="SLH" evidence="4">
    <location>
        <begin position="1400"/>
        <end position="1458"/>
    </location>
</feature>
<dbReference type="Proteomes" id="UP001597233">
    <property type="component" value="Unassembled WGS sequence"/>
</dbReference>
<dbReference type="InterPro" id="IPR036116">
    <property type="entry name" value="FN3_sf"/>
</dbReference>
<protein>
    <submittedName>
        <fullName evidence="5">S-layer homology domain-containing protein</fullName>
    </submittedName>
</protein>
<feature type="signal peptide" evidence="2">
    <location>
        <begin position="1"/>
        <end position="37"/>
    </location>
</feature>
<dbReference type="PROSITE" id="PS50853">
    <property type="entry name" value="FN3"/>
    <property type="match status" value="2"/>
</dbReference>